<dbReference type="Proteomes" id="UP000199397">
    <property type="component" value="Unassembled WGS sequence"/>
</dbReference>
<evidence type="ECO:0000313" key="10">
    <source>
        <dbReference type="Proteomes" id="UP000199397"/>
    </source>
</evidence>
<feature type="transmembrane region" description="Helical" evidence="7">
    <location>
        <begin position="29"/>
        <end position="46"/>
    </location>
</feature>
<dbReference type="InterPro" id="IPR040423">
    <property type="entry name" value="PEA_transferase"/>
</dbReference>
<evidence type="ECO:0000256" key="6">
    <source>
        <dbReference type="ARBA" id="ARBA00023136"/>
    </source>
</evidence>
<feature type="transmembrane region" description="Helical" evidence="7">
    <location>
        <begin position="135"/>
        <end position="154"/>
    </location>
</feature>
<dbReference type="SUPFAM" id="SSF53649">
    <property type="entry name" value="Alkaline phosphatase-like"/>
    <property type="match status" value="1"/>
</dbReference>
<sequence length="576" mass="65132">MKITAYILIITVIFFILMPNTFWWKYLSADIFLVNIIVVVFLLATFKKLWVGLTFLLPLLAIVPFELFYINTYGRPSDAHIFGVLAETNVTESGEFLIGVNPWLILGLLTPILVVIFIIKKSFKENWLWNNKQRRLTLILGWLVAGIFILPETLSESVAGLPVNNDSLIMGNQETSLASASLENSYPIGIPFRINSFINQSRGLKQAQAIVNDFKFNATQNPVMAGRQIHVLVIGETGRPDHWQLNGYTRPTNPQLSNIPDVISLTNVISGWAWTRMAVPIMITRKPASTTTAFFNEKSLVSAYREAGFKTYWLSTQGPLGVHESSIALHAHEAHETKFLNKVDYRGSGAHDGVLLQPLQDILEKNELKQLIVLHTLGGHYNYADRHPPEFNVFTPSLTGFNGANMYDRTQKTLMVNSYDNSIVYTDYFLAEVIQRLKATRSPATLLYSADHGENLFDNECDKSGHGHGTEYDFRVASLWWNSAEYADLQPEKVAYIRTRQDMPLTTEHTFYTMLDAANIEYPVKDKRKSILSSTWLSHPRWTQGDMMSLGLDFDTSPRDAVCKQLLPPSGRTTVQ</sequence>
<protein>
    <submittedName>
        <fullName evidence="9">Phosphoethanolamine transferase for glucans (OPG), alkaline phosphatase superfamily</fullName>
    </submittedName>
</protein>
<evidence type="ECO:0000256" key="5">
    <source>
        <dbReference type="ARBA" id="ARBA00022989"/>
    </source>
</evidence>
<comment type="subcellular location">
    <subcellularLocation>
        <location evidence="1">Cell membrane</location>
        <topology evidence="1">Multi-pass membrane protein</topology>
    </subcellularLocation>
</comment>
<reference evidence="9 10" key="1">
    <citation type="submission" date="2016-10" db="EMBL/GenBank/DDBJ databases">
        <authorList>
            <person name="de Groot N.N."/>
        </authorList>
    </citation>
    <scope>NUCLEOTIDE SEQUENCE [LARGE SCALE GENOMIC DNA]</scope>
    <source>
        <strain evidence="9 10">DSM 21228</strain>
    </source>
</reference>
<accession>A0A1H4BH00</accession>
<feature type="transmembrane region" description="Helical" evidence="7">
    <location>
        <begin position="5"/>
        <end position="23"/>
    </location>
</feature>
<evidence type="ECO:0000256" key="7">
    <source>
        <dbReference type="SAM" id="Phobius"/>
    </source>
</evidence>
<dbReference type="Gene3D" id="3.40.720.10">
    <property type="entry name" value="Alkaline Phosphatase, subunit A"/>
    <property type="match status" value="1"/>
</dbReference>
<dbReference type="PANTHER" id="PTHR30443:SF0">
    <property type="entry name" value="PHOSPHOETHANOLAMINE TRANSFERASE EPTA"/>
    <property type="match status" value="1"/>
</dbReference>
<evidence type="ECO:0000256" key="4">
    <source>
        <dbReference type="ARBA" id="ARBA00022692"/>
    </source>
</evidence>
<organism evidence="9 10">
    <name type="scientific">Thiothrix caldifontis</name>
    <dbReference type="NCBI Taxonomy" id="525918"/>
    <lineage>
        <taxon>Bacteria</taxon>
        <taxon>Pseudomonadati</taxon>
        <taxon>Pseudomonadota</taxon>
        <taxon>Gammaproteobacteria</taxon>
        <taxon>Thiotrichales</taxon>
        <taxon>Thiotrichaceae</taxon>
        <taxon>Thiothrix</taxon>
    </lineage>
</organism>
<keyword evidence="6 7" id="KW-0472">Membrane</keyword>
<dbReference type="GO" id="GO:0016776">
    <property type="term" value="F:phosphotransferase activity, phosphate group as acceptor"/>
    <property type="evidence" value="ECO:0007669"/>
    <property type="project" value="TreeGrafter"/>
</dbReference>
<dbReference type="OrthoDB" id="9786870at2"/>
<name>A0A1H4BH00_9GAMM</name>
<dbReference type="Pfam" id="PF00884">
    <property type="entry name" value="Sulfatase"/>
    <property type="match status" value="1"/>
</dbReference>
<dbReference type="InterPro" id="IPR058130">
    <property type="entry name" value="PEA_transf_C"/>
</dbReference>
<keyword evidence="4 7" id="KW-0812">Transmembrane</keyword>
<dbReference type="PANTHER" id="PTHR30443">
    <property type="entry name" value="INNER MEMBRANE PROTEIN"/>
    <property type="match status" value="1"/>
</dbReference>
<keyword evidence="10" id="KW-1185">Reference proteome</keyword>
<keyword evidence="5 7" id="KW-1133">Transmembrane helix</keyword>
<dbReference type="InterPro" id="IPR000917">
    <property type="entry name" value="Sulfatase_N"/>
</dbReference>
<keyword evidence="2" id="KW-1003">Cell membrane</keyword>
<keyword evidence="3 9" id="KW-0808">Transferase</keyword>
<evidence type="ECO:0000256" key="1">
    <source>
        <dbReference type="ARBA" id="ARBA00004651"/>
    </source>
</evidence>
<feature type="transmembrane region" description="Helical" evidence="7">
    <location>
        <begin position="103"/>
        <end position="123"/>
    </location>
</feature>
<gene>
    <name evidence="9" type="ORF">SAMN05660964_01660</name>
</gene>
<dbReference type="GO" id="GO:0005886">
    <property type="term" value="C:plasma membrane"/>
    <property type="evidence" value="ECO:0007669"/>
    <property type="project" value="UniProtKB-SubCell"/>
</dbReference>
<dbReference type="InterPro" id="IPR017850">
    <property type="entry name" value="Alkaline_phosphatase_core_sf"/>
</dbReference>
<evidence type="ECO:0000256" key="3">
    <source>
        <dbReference type="ARBA" id="ARBA00022679"/>
    </source>
</evidence>
<dbReference type="AlphaFoldDB" id="A0A1H4BH00"/>
<evidence type="ECO:0000256" key="2">
    <source>
        <dbReference type="ARBA" id="ARBA00022475"/>
    </source>
</evidence>
<dbReference type="EMBL" id="FNQP01000008">
    <property type="protein sequence ID" value="SEA47377.1"/>
    <property type="molecule type" value="Genomic_DNA"/>
</dbReference>
<dbReference type="GO" id="GO:0009244">
    <property type="term" value="P:lipopolysaccharide core region biosynthetic process"/>
    <property type="evidence" value="ECO:0007669"/>
    <property type="project" value="TreeGrafter"/>
</dbReference>
<feature type="transmembrane region" description="Helical" evidence="7">
    <location>
        <begin position="53"/>
        <end position="70"/>
    </location>
</feature>
<feature type="domain" description="Sulfatase N-terminal" evidence="8">
    <location>
        <begin position="231"/>
        <end position="520"/>
    </location>
</feature>
<dbReference type="RefSeq" id="WP_093067293.1">
    <property type="nucleotide sequence ID" value="NZ_FNQP01000008.1"/>
</dbReference>
<dbReference type="CDD" id="cd16017">
    <property type="entry name" value="LptA"/>
    <property type="match status" value="1"/>
</dbReference>
<proteinExistence type="predicted"/>
<evidence type="ECO:0000259" key="8">
    <source>
        <dbReference type="Pfam" id="PF00884"/>
    </source>
</evidence>
<dbReference type="STRING" id="525918.SAMN05660964_01660"/>
<evidence type="ECO:0000313" key="9">
    <source>
        <dbReference type="EMBL" id="SEA47377.1"/>
    </source>
</evidence>